<dbReference type="EMBL" id="BT071765">
    <property type="protein sequence ID" value="ACN41211.1"/>
    <property type="molecule type" value="mRNA"/>
</dbReference>
<dbReference type="AlphaFoldDB" id="C0PTS1"/>
<sequence>MDGEPWQHPLSESDSTMIEITRVPFQSLMISGE</sequence>
<protein>
    <submittedName>
        <fullName evidence="1">Uncharacterized protein</fullName>
    </submittedName>
</protein>
<accession>C0PTS1</accession>
<reference evidence="1" key="1">
    <citation type="submission" date="2009-02" db="EMBL/GenBank/DDBJ databases">
        <title>Full length sequence-verified cDNA sequences from Sitka spruce (Picea sitchensis).</title>
        <authorList>
            <person name="Reid K.E."/>
            <person name="Liao N."/>
            <person name="Ralph S."/>
            <person name="Kolosova N."/>
            <person name="Oddy C."/>
            <person name="Moore R."/>
            <person name="Mayo M."/>
            <person name="Wagner S."/>
            <person name="King J."/>
            <person name="Yanchuk A."/>
            <person name="Holt R."/>
            <person name="Jones S."/>
            <person name="Marra M."/>
            <person name="Ritland C.E."/>
            <person name="Ritland K."/>
            <person name="Bohlmann J."/>
        </authorList>
    </citation>
    <scope>NUCLEOTIDE SEQUENCE</scope>
    <source>
        <tissue evidence="1">Buds collected with no treatment. Collection October 2007</tissue>
    </source>
</reference>
<organism evidence="1">
    <name type="scientific">Picea sitchensis</name>
    <name type="common">Sitka spruce</name>
    <name type="synonym">Pinus sitchensis</name>
    <dbReference type="NCBI Taxonomy" id="3332"/>
    <lineage>
        <taxon>Eukaryota</taxon>
        <taxon>Viridiplantae</taxon>
        <taxon>Streptophyta</taxon>
        <taxon>Embryophyta</taxon>
        <taxon>Tracheophyta</taxon>
        <taxon>Spermatophyta</taxon>
        <taxon>Pinopsida</taxon>
        <taxon>Pinidae</taxon>
        <taxon>Conifers I</taxon>
        <taxon>Pinales</taxon>
        <taxon>Pinaceae</taxon>
        <taxon>Picea</taxon>
    </lineage>
</organism>
<name>C0PTS1_PICSI</name>
<evidence type="ECO:0000313" key="1">
    <source>
        <dbReference type="EMBL" id="ACN41211.1"/>
    </source>
</evidence>
<proteinExistence type="evidence at transcript level"/>